<dbReference type="Proteomes" id="UP000051952">
    <property type="component" value="Unassembled WGS sequence"/>
</dbReference>
<protein>
    <submittedName>
        <fullName evidence="2">Uncharacterized protein</fullName>
    </submittedName>
</protein>
<proteinExistence type="predicted"/>
<gene>
    <name evidence="2" type="ORF">BSAL_53000</name>
</gene>
<keyword evidence="1" id="KW-0175">Coiled coil</keyword>
<dbReference type="OMA" id="VQWRELM"/>
<organism evidence="2 3">
    <name type="scientific">Bodo saltans</name>
    <name type="common">Flagellated protozoan</name>
    <dbReference type="NCBI Taxonomy" id="75058"/>
    <lineage>
        <taxon>Eukaryota</taxon>
        <taxon>Discoba</taxon>
        <taxon>Euglenozoa</taxon>
        <taxon>Kinetoplastea</taxon>
        <taxon>Metakinetoplastina</taxon>
        <taxon>Eubodonida</taxon>
        <taxon>Bodonidae</taxon>
        <taxon>Bodo</taxon>
    </lineage>
</organism>
<sequence>MSITQADIHLDAIISEEKRVAQLIKKAAEKRIEFEQAEQEANDARTALEWRRLLRRIEDDQVLKMASETMRSAVLQFENSFREPHNYENDEGVEYTATDDFADFTTVDGCADRLLDTMHEQLEVQRNTDRAVLLLVIVTVEVGRALENALSGDARFAGAPVGEIEDCRDSLVTEWQQLFFAEGSGPLGSGALSLVDATRWHSVVSTHLGAPFDSAPTA</sequence>
<dbReference type="EMBL" id="CYKH01000105">
    <property type="protein sequence ID" value="CUE71286.1"/>
    <property type="molecule type" value="Genomic_DNA"/>
</dbReference>
<evidence type="ECO:0000313" key="2">
    <source>
        <dbReference type="EMBL" id="CUE71286.1"/>
    </source>
</evidence>
<dbReference type="AlphaFoldDB" id="A0A0S4ING2"/>
<keyword evidence="3" id="KW-1185">Reference proteome</keyword>
<feature type="coiled-coil region" evidence="1">
    <location>
        <begin position="20"/>
        <end position="47"/>
    </location>
</feature>
<evidence type="ECO:0000313" key="3">
    <source>
        <dbReference type="Proteomes" id="UP000051952"/>
    </source>
</evidence>
<accession>A0A0S4ING2</accession>
<evidence type="ECO:0000256" key="1">
    <source>
        <dbReference type="SAM" id="Coils"/>
    </source>
</evidence>
<reference evidence="3" key="1">
    <citation type="submission" date="2015-09" db="EMBL/GenBank/DDBJ databases">
        <authorList>
            <consortium name="Pathogen Informatics"/>
        </authorList>
    </citation>
    <scope>NUCLEOTIDE SEQUENCE [LARGE SCALE GENOMIC DNA]</scope>
    <source>
        <strain evidence="3">Lake Konstanz</strain>
    </source>
</reference>
<dbReference type="OrthoDB" id="247938at2759"/>
<dbReference type="VEuPathDB" id="TriTrypDB:BSAL_53000"/>
<name>A0A0S4ING2_BODSA</name>